<gene>
    <name evidence="2" type="ORF">A3G52_02535</name>
</gene>
<dbReference type="InterPro" id="IPR036515">
    <property type="entry name" value="Transposase_17_sf"/>
</dbReference>
<dbReference type="SUPFAM" id="SSF143422">
    <property type="entry name" value="Transposase IS200-like"/>
    <property type="match status" value="1"/>
</dbReference>
<dbReference type="GO" id="GO:0004803">
    <property type="term" value="F:transposase activity"/>
    <property type="evidence" value="ECO:0007669"/>
    <property type="project" value="InterPro"/>
</dbReference>
<dbReference type="InterPro" id="IPR002686">
    <property type="entry name" value="Transposase_17"/>
</dbReference>
<evidence type="ECO:0000313" key="2">
    <source>
        <dbReference type="EMBL" id="OHA42566.1"/>
    </source>
</evidence>
<dbReference type="PANTHER" id="PTHR34322">
    <property type="entry name" value="TRANSPOSASE, Y1_TNP DOMAIN-CONTAINING"/>
    <property type="match status" value="1"/>
</dbReference>
<dbReference type="Pfam" id="PF01797">
    <property type="entry name" value="Y1_Tnp"/>
    <property type="match status" value="1"/>
</dbReference>
<organism evidence="2 3">
    <name type="scientific">Candidatus Taylorbacteria bacterium RIFCSPLOWO2_12_FULL_43_20</name>
    <dbReference type="NCBI Taxonomy" id="1802332"/>
    <lineage>
        <taxon>Bacteria</taxon>
        <taxon>Candidatus Tayloriibacteriota</taxon>
    </lineage>
</organism>
<dbReference type="SMART" id="SM01321">
    <property type="entry name" value="Y1_Tnp"/>
    <property type="match status" value="1"/>
</dbReference>
<evidence type="ECO:0000259" key="1">
    <source>
        <dbReference type="SMART" id="SM01321"/>
    </source>
</evidence>
<evidence type="ECO:0000313" key="3">
    <source>
        <dbReference type="Proteomes" id="UP000177269"/>
    </source>
</evidence>
<sequence>MRVEPTEIGSIIHCTKRGGRGLNIVRDKSDCWRFIRSLYYLNDAYFDQYWFRLSDKQNQISDKKLGTGKIIFYRPDNWPPQNPLVNILAFTLLDNHFHLLLEEIKKDGISSFMQKLGQSMSNHFNEKYLTKGSIFQGSYRGKVVRDDKYLLWLAPYIMLKNTFEMHPKGYEWAVQNFDDAWLWAIKYPFTSLADYISGRQSPIVNPELLKRIIGRPDEFKRLCKDMIHGRENIVTSEDNGEMNDLISGQFE</sequence>
<name>A0A1G2P2J9_9BACT</name>
<dbReference type="AlphaFoldDB" id="A0A1G2P2J9"/>
<dbReference type="GO" id="GO:0003677">
    <property type="term" value="F:DNA binding"/>
    <property type="evidence" value="ECO:0007669"/>
    <property type="project" value="InterPro"/>
</dbReference>
<proteinExistence type="predicted"/>
<dbReference type="EMBL" id="MHSK01000010">
    <property type="protein sequence ID" value="OHA42566.1"/>
    <property type="molecule type" value="Genomic_DNA"/>
</dbReference>
<protein>
    <recommendedName>
        <fullName evidence="1">Transposase IS200-like domain-containing protein</fullName>
    </recommendedName>
</protein>
<dbReference type="Proteomes" id="UP000177269">
    <property type="component" value="Unassembled WGS sequence"/>
</dbReference>
<accession>A0A1G2P2J9</accession>
<reference evidence="2 3" key="1">
    <citation type="journal article" date="2016" name="Nat. Commun.">
        <title>Thousands of microbial genomes shed light on interconnected biogeochemical processes in an aquifer system.</title>
        <authorList>
            <person name="Anantharaman K."/>
            <person name="Brown C.T."/>
            <person name="Hug L.A."/>
            <person name="Sharon I."/>
            <person name="Castelle C.J."/>
            <person name="Probst A.J."/>
            <person name="Thomas B.C."/>
            <person name="Singh A."/>
            <person name="Wilkins M.J."/>
            <person name="Karaoz U."/>
            <person name="Brodie E.L."/>
            <person name="Williams K.H."/>
            <person name="Hubbard S.S."/>
            <person name="Banfield J.F."/>
        </authorList>
    </citation>
    <scope>NUCLEOTIDE SEQUENCE [LARGE SCALE GENOMIC DNA]</scope>
</reference>
<dbReference type="GO" id="GO:0006313">
    <property type="term" value="P:DNA transposition"/>
    <property type="evidence" value="ECO:0007669"/>
    <property type="project" value="InterPro"/>
</dbReference>
<dbReference type="PANTHER" id="PTHR34322:SF2">
    <property type="entry name" value="TRANSPOSASE IS200-LIKE DOMAIN-CONTAINING PROTEIN"/>
    <property type="match status" value="1"/>
</dbReference>
<feature type="domain" description="Transposase IS200-like" evidence="1">
    <location>
        <begin position="7"/>
        <end position="160"/>
    </location>
</feature>
<dbReference type="Gene3D" id="3.30.70.1290">
    <property type="entry name" value="Transposase IS200-like"/>
    <property type="match status" value="1"/>
</dbReference>
<comment type="caution">
    <text evidence="2">The sequence shown here is derived from an EMBL/GenBank/DDBJ whole genome shotgun (WGS) entry which is preliminary data.</text>
</comment>